<name>F8FDH8_PAEMK</name>
<evidence type="ECO:0000256" key="1">
    <source>
        <dbReference type="SAM" id="MobiDB-lite"/>
    </source>
</evidence>
<gene>
    <name evidence="2" type="ordered locus">KNP414_03604</name>
</gene>
<dbReference type="Proteomes" id="UP000006620">
    <property type="component" value="Chromosome"/>
</dbReference>
<reference evidence="3" key="1">
    <citation type="submission" date="2011-06" db="EMBL/GenBank/DDBJ databases">
        <title>Complete genome sequence of Paenibacillus mucilaginosus KNP414.</title>
        <authorList>
            <person name="Wang J."/>
            <person name="Hu S."/>
            <person name="Hu X."/>
            <person name="Zhang B."/>
            <person name="Dong D."/>
            <person name="Zhang S."/>
            <person name="Zhao K."/>
            <person name="Wu D."/>
        </authorList>
    </citation>
    <scope>NUCLEOTIDE SEQUENCE [LARGE SCALE GENOMIC DNA]</scope>
    <source>
        <strain evidence="3">KNP414</strain>
    </source>
</reference>
<protein>
    <submittedName>
        <fullName evidence="2">Uncharacterized protein</fullName>
    </submittedName>
</protein>
<reference evidence="2 3" key="2">
    <citation type="journal article" date="2013" name="Genome Announc.">
        <title>Genome Sequence of Growth-Improving Paenibacillus mucilaginosus Strain KNP414.</title>
        <authorList>
            <person name="Lu J.J."/>
            <person name="Wang J.F."/>
            <person name="Hu X.F."/>
        </authorList>
    </citation>
    <scope>NUCLEOTIDE SEQUENCE [LARGE SCALE GENOMIC DNA]</scope>
    <source>
        <strain evidence="2 3">KNP414</strain>
    </source>
</reference>
<evidence type="ECO:0000313" key="2">
    <source>
        <dbReference type="EMBL" id="AEI42148.1"/>
    </source>
</evidence>
<proteinExistence type="predicted"/>
<sequence>MDGSGEAWHIGHGKPLASRSDGHVTCYDSYLTWVMVYGKTGTIHLTKMGK</sequence>
<accession>F8FDH8</accession>
<dbReference type="EMBL" id="CP002869">
    <property type="protein sequence ID" value="AEI42148.1"/>
    <property type="molecule type" value="Genomic_DNA"/>
</dbReference>
<dbReference type="AlphaFoldDB" id="F8FDH8"/>
<dbReference type="HOGENOM" id="CLU_3120654_0_0_9"/>
<organism evidence="2 3">
    <name type="scientific">Paenibacillus mucilaginosus (strain KNP414)</name>
    <dbReference type="NCBI Taxonomy" id="1036673"/>
    <lineage>
        <taxon>Bacteria</taxon>
        <taxon>Bacillati</taxon>
        <taxon>Bacillota</taxon>
        <taxon>Bacilli</taxon>
        <taxon>Bacillales</taxon>
        <taxon>Paenibacillaceae</taxon>
        <taxon>Paenibacillus</taxon>
    </lineage>
</organism>
<feature type="region of interest" description="Disordered" evidence="1">
    <location>
        <begin position="1"/>
        <end position="20"/>
    </location>
</feature>
<dbReference type="KEGG" id="pms:KNP414_03604"/>
<evidence type="ECO:0000313" key="3">
    <source>
        <dbReference type="Proteomes" id="UP000006620"/>
    </source>
</evidence>